<sequence length="129" mass="14898">MRAGPAIAKQKSLFIWSGLIWLLVIEMAEAEVRFKVPRGLKERMSKLSWIDWSSVATKAISERLKDIEELEIRRKVAEISEIAEDDDREVKASLAEEVVSSTEEVLKEFKSGKRKPMTVEEFNEWCNEL</sequence>
<gene>
    <name evidence="1" type="ORF">LELLBOIK_00007</name>
</gene>
<dbReference type="AlphaFoldDB" id="A0A7G9YSA8"/>
<evidence type="ECO:0000313" key="1">
    <source>
        <dbReference type="EMBL" id="QNO50892.1"/>
    </source>
</evidence>
<dbReference type="EMBL" id="MT631455">
    <property type="protein sequence ID" value="QNO50892.1"/>
    <property type="molecule type" value="Genomic_DNA"/>
</dbReference>
<accession>A0A7G9YSA8</accession>
<proteinExistence type="predicted"/>
<organism evidence="1">
    <name type="scientific">Candidatus Methanophagaceae archaeon ANME-1 ERB6</name>
    <dbReference type="NCBI Taxonomy" id="2759912"/>
    <lineage>
        <taxon>Archaea</taxon>
        <taxon>Methanobacteriati</taxon>
        <taxon>Methanobacteriota</taxon>
        <taxon>Stenosarchaea group</taxon>
        <taxon>Methanomicrobia</taxon>
        <taxon>Candidatus Methanophagales</taxon>
        <taxon>Candidatus Methanophagaceae</taxon>
    </lineage>
</organism>
<name>A0A7G9YSA8_9EURY</name>
<protein>
    <submittedName>
        <fullName evidence="1">Uncharacterized protein</fullName>
    </submittedName>
</protein>
<reference evidence="1" key="1">
    <citation type="submission" date="2020-06" db="EMBL/GenBank/DDBJ databases">
        <title>Unique genomic features of the anaerobic methanotrophic archaea.</title>
        <authorList>
            <person name="Chadwick G.L."/>
            <person name="Skennerton C.T."/>
            <person name="Laso-Perez R."/>
            <person name="Leu A.O."/>
            <person name="Speth D.R."/>
            <person name="Yu H."/>
            <person name="Morgan-Lang C."/>
            <person name="Hatzenpichler R."/>
            <person name="Goudeau D."/>
            <person name="Malmstrom R."/>
            <person name="Brazelton W.J."/>
            <person name="Woyke T."/>
            <person name="Hallam S.J."/>
            <person name="Tyson G.W."/>
            <person name="Wegener G."/>
            <person name="Boetius A."/>
            <person name="Orphan V."/>
        </authorList>
    </citation>
    <scope>NUCLEOTIDE SEQUENCE</scope>
</reference>